<dbReference type="PANTHER" id="PTHR43811:SF19">
    <property type="entry name" value="39 KDA FK506-BINDING NUCLEAR PROTEIN"/>
    <property type="match status" value="1"/>
</dbReference>
<reference evidence="7 8" key="1">
    <citation type="journal article" date="2011" name="Proc. Natl. Acad. Sci. U.S.A.">
        <title>Niche of harmful alga Aureococcus anophagefferens revealed through ecogenomics.</title>
        <authorList>
            <person name="Gobler C.J."/>
            <person name="Berry D.L."/>
            <person name="Dyhrman S.T."/>
            <person name="Wilhelm S.W."/>
            <person name="Salamov A."/>
            <person name="Lobanov A.V."/>
            <person name="Zhang Y."/>
            <person name="Collier J.L."/>
            <person name="Wurch L.L."/>
            <person name="Kustka A.B."/>
            <person name="Dill B.D."/>
            <person name="Shah M."/>
            <person name="VerBerkmoes N.C."/>
            <person name="Kuo A."/>
            <person name="Terry A."/>
            <person name="Pangilinan J."/>
            <person name="Lindquist E.A."/>
            <person name="Lucas S."/>
            <person name="Paulsen I.T."/>
            <person name="Hattenrath-Lehmann T.K."/>
            <person name="Talmage S.C."/>
            <person name="Walker E.A."/>
            <person name="Koch F."/>
            <person name="Burson A.M."/>
            <person name="Marcoval M.A."/>
            <person name="Tang Y.Z."/>
            <person name="Lecleir G.R."/>
            <person name="Coyne K.J."/>
            <person name="Berg G.M."/>
            <person name="Bertrand E.M."/>
            <person name="Saito M.A."/>
            <person name="Gladyshev V.N."/>
            <person name="Grigoriev I.V."/>
        </authorList>
    </citation>
    <scope>NUCLEOTIDE SEQUENCE [LARGE SCALE GENOMIC DNA]</scope>
    <source>
        <strain evidence="8">CCMP 1984</strain>
    </source>
</reference>
<evidence type="ECO:0000313" key="7">
    <source>
        <dbReference type="EMBL" id="EGB09435.1"/>
    </source>
</evidence>
<evidence type="ECO:0000256" key="3">
    <source>
        <dbReference type="ARBA" id="ARBA00023110"/>
    </source>
</evidence>
<dbReference type="eggNOG" id="KOG0549">
    <property type="taxonomic scope" value="Eukaryota"/>
</dbReference>
<dbReference type="PANTHER" id="PTHR43811">
    <property type="entry name" value="FKBP-TYPE PEPTIDYL-PROLYL CIS-TRANS ISOMERASE FKPA"/>
    <property type="match status" value="1"/>
</dbReference>
<evidence type="ECO:0000256" key="1">
    <source>
        <dbReference type="ARBA" id="ARBA00000971"/>
    </source>
</evidence>
<keyword evidence="8" id="KW-1185">Reference proteome</keyword>
<dbReference type="KEGG" id="aaf:AURANDRAFT_17377"/>
<gene>
    <name evidence="7" type="ORF">AURANDRAFT_17377</name>
</gene>
<dbReference type="Pfam" id="PF00254">
    <property type="entry name" value="FKBP_C"/>
    <property type="match status" value="1"/>
</dbReference>
<dbReference type="SUPFAM" id="SSF54534">
    <property type="entry name" value="FKBP-like"/>
    <property type="match status" value="1"/>
</dbReference>
<dbReference type="RefSeq" id="XP_009035504.1">
    <property type="nucleotide sequence ID" value="XM_009037256.1"/>
</dbReference>
<keyword evidence="4 5" id="KW-0413">Isomerase</keyword>
<feature type="non-terminal residue" evidence="7">
    <location>
        <position position="99"/>
    </location>
</feature>
<evidence type="ECO:0000256" key="2">
    <source>
        <dbReference type="ARBA" id="ARBA00013194"/>
    </source>
</evidence>
<evidence type="ECO:0000256" key="4">
    <source>
        <dbReference type="ARBA" id="ARBA00023235"/>
    </source>
</evidence>
<comment type="catalytic activity">
    <reaction evidence="1 5">
        <text>[protein]-peptidylproline (omega=180) = [protein]-peptidylproline (omega=0)</text>
        <dbReference type="Rhea" id="RHEA:16237"/>
        <dbReference type="Rhea" id="RHEA-COMP:10747"/>
        <dbReference type="Rhea" id="RHEA-COMP:10748"/>
        <dbReference type="ChEBI" id="CHEBI:83833"/>
        <dbReference type="ChEBI" id="CHEBI:83834"/>
        <dbReference type="EC" id="5.2.1.8"/>
    </reaction>
</comment>
<dbReference type="OMA" id="ECELVEC"/>
<protein>
    <recommendedName>
        <fullName evidence="2 5">peptidylprolyl isomerase</fullName>
        <ecNumber evidence="2 5">5.2.1.8</ecNumber>
    </recommendedName>
</protein>
<dbReference type="InParanoid" id="F0Y551"/>
<dbReference type="FunFam" id="3.10.50.40:FF:000006">
    <property type="entry name" value="Peptidyl-prolyl cis-trans isomerase"/>
    <property type="match status" value="1"/>
</dbReference>
<dbReference type="InterPro" id="IPR001179">
    <property type="entry name" value="PPIase_FKBP_dom"/>
</dbReference>
<evidence type="ECO:0000259" key="6">
    <source>
        <dbReference type="PROSITE" id="PS50059"/>
    </source>
</evidence>
<feature type="non-terminal residue" evidence="7">
    <location>
        <position position="1"/>
    </location>
</feature>
<dbReference type="GeneID" id="20218824"/>
<name>F0Y551_AURAN</name>
<keyword evidence="3 5" id="KW-0697">Rotamase</keyword>
<evidence type="ECO:0000313" key="8">
    <source>
        <dbReference type="Proteomes" id="UP000002729"/>
    </source>
</evidence>
<organism evidence="8">
    <name type="scientific">Aureococcus anophagefferens</name>
    <name type="common">Harmful bloom alga</name>
    <dbReference type="NCBI Taxonomy" id="44056"/>
    <lineage>
        <taxon>Eukaryota</taxon>
        <taxon>Sar</taxon>
        <taxon>Stramenopiles</taxon>
        <taxon>Ochrophyta</taxon>
        <taxon>Pelagophyceae</taxon>
        <taxon>Pelagomonadales</taxon>
        <taxon>Pelagomonadaceae</taxon>
        <taxon>Aureococcus</taxon>
    </lineage>
</organism>
<evidence type="ECO:0000256" key="5">
    <source>
        <dbReference type="PROSITE-ProRule" id="PRU00277"/>
    </source>
</evidence>
<dbReference type="EMBL" id="GL833125">
    <property type="protein sequence ID" value="EGB09435.1"/>
    <property type="molecule type" value="Genomic_DNA"/>
</dbReference>
<dbReference type="EC" id="5.2.1.8" evidence="2 5"/>
<dbReference type="GO" id="GO:0003755">
    <property type="term" value="F:peptidyl-prolyl cis-trans isomerase activity"/>
    <property type="evidence" value="ECO:0007669"/>
    <property type="project" value="UniProtKB-KW"/>
</dbReference>
<dbReference type="PROSITE" id="PS50059">
    <property type="entry name" value="FKBP_PPIASE"/>
    <property type="match status" value="1"/>
</dbReference>
<dbReference type="Proteomes" id="UP000002729">
    <property type="component" value="Unassembled WGS sequence"/>
</dbReference>
<accession>F0Y551</accession>
<dbReference type="InterPro" id="IPR046357">
    <property type="entry name" value="PPIase_dom_sf"/>
</dbReference>
<dbReference type="OrthoDB" id="1902587at2759"/>
<proteinExistence type="predicted"/>
<dbReference type="AlphaFoldDB" id="F0Y551"/>
<sequence>GDGEQPEKGSIVRVEYTGWLAASDFKFDSSVDRGVPFTFEIGKGNVIPGWDEGVSTMRVGGKRTMLIPSRLAYGEENIAGGLIPPNSDLRFECELVECN</sequence>
<feature type="domain" description="PPIase FKBP-type" evidence="6">
    <location>
        <begin position="9"/>
        <end position="99"/>
    </location>
</feature>
<dbReference type="Gene3D" id="3.10.50.40">
    <property type="match status" value="1"/>
</dbReference>